<dbReference type="GO" id="GO:0009253">
    <property type="term" value="P:peptidoglycan catabolic process"/>
    <property type="evidence" value="ECO:0007669"/>
    <property type="project" value="InterPro"/>
</dbReference>
<comment type="similarity">
    <text evidence="1">Belongs to the N-acetylmuramoyl-L-alanine amidase 2 family.</text>
</comment>
<sequence>MSVARRSFLTIGGGLAGAVLLTAPAEASPAQTATPAAIPRPPRIYLREEWEARPPKSKAVVLNRVPDKLIVHHTATLNHAETSLKAAFGLSRAIQRYHMRHNGWDDIGEQFTISRGGHVMEGRNRTMRAVRHWRHVAGGQAAAHNRHTLGIETEGTYMEELPPQRAVDSLLRLLTWLCWHYELEPDTAIIGHRDVNATSCPGDKLYELLPEIREKVTQRLDRGYQSHYNYRLTPTDWDSLPAPTHYFDHGPTVGPNDHIPDPHQQTQTTPDPTETHPPTPDALYADGPLPPAAAPPNASEAQPPTTDALDAGEAQPPAAGPA</sequence>
<dbReference type="EMBL" id="BLAF01000076">
    <property type="protein sequence ID" value="GES25955.1"/>
    <property type="molecule type" value="Genomic_DNA"/>
</dbReference>
<evidence type="ECO:0000259" key="4">
    <source>
        <dbReference type="SMART" id="SM00644"/>
    </source>
</evidence>
<dbReference type="InterPro" id="IPR015510">
    <property type="entry name" value="PGRP"/>
</dbReference>
<feature type="compositionally biased region" description="Low complexity" evidence="2">
    <location>
        <begin position="262"/>
        <end position="272"/>
    </location>
</feature>
<dbReference type="InterPro" id="IPR006619">
    <property type="entry name" value="PGRP_domain_met/bac"/>
</dbReference>
<protein>
    <recommendedName>
        <fullName evidence="8">N-acetylmuramoyl-L-alanine amidase</fullName>
    </recommendedName>
</protein>
<reference evidence="6 7" key="1">
    <citation type="submission" date="2019-10" db="EMBL/GenBank/DDBJ databases">
        <title>Whole genome shotgun sequence of Acrocarpospora pleiomorpha NBRC 16267.</title>
        <authorList>
            <person name="Ichikawa N."/>
            <person name="Kimura A."/>
            <person name="Kitahashi Y."/>
            <person name="Komaki H."/>
            <person name="Oguchi A."/>
        </authorList>
    </citation>
    <scope>NUCLEOTIDE SEQUENCE [LARGE SCALE GENOMIC DNA]</scope>
    <source>
        <strain evidence="6 7">NBRC 16267</strain>
    </source>
</reference>
<dbReference type="Gene3D" id="3.40.80.10">
    <property type="entry name" value="Peptidoglycan recognition protein-like"/>
    <property type="match status" value="1"/>
</dbReference>
<dbReference type="PANTHER" id="PTHR11022">
    <property type="entry name" value="PEPTIDOGLYCAN RECOGNITION PROTEIN"/>
    <property type="match status" value="1"/>
</dbReference>
<evidence type="ECO:0000313" key="7">
    <source>
        <dbReference type="Proteomes" id="UP000377595"/>
    </source>
</evidence>
<comment type="caution">
    <text evidence="6">The sequence shown here is derived from an EMBL/GenBank/DDBJ whole genome shotgun (WGS) entry which is preliminary data.</text>
</comment>
<dbReference type="OrthoDB" id="514320at2"/>
<dbReference type="InterPro" id="IPR002502">
    <property type="entry name" value="Amidase_domain"/>
</dbReference>
<dbReference type="GO" id="GO:0008270">
    <property type="term" value="F:zinc ion binding"/>
    <property type="evidence" value="ECO:0007669"/>
    <property type="project" value="InterPro"/>
</dbReference>
<dbReference type="SMART" id="SM00701">
    <property type="entry name" value="PGRP"/>
    <property type="match status" value="1"/>
</dbReference>
<dbReference type="Proteomes" id="UP000377595">
    <property type="component" value="Unassembled WGS sequence"/>
</dbReference>
<organism evidence="6 7">
    <name type="scientific">Acrocarpospora pleiomorpha</name>
    <dbReference type="NCBI Taxonomy" id="90975"/>
    <lineage>
        <taxon>Bacteria</taxon>
        <taxon>Bacillati</taxon>
        <taxon>Actinomycetota</taxon>
        <taxon>Actinomycetes</taxon>
        <taxon>Streptosporangiales</taxon>
        <taxon>Streptosporangiaceae</taxon>
        <taxon>Acrocarpospora</taxon>
    </lineage>
</organism>
<feature type="domain" description="N-acetylmuramoyl-L-alanine amidase" evidence="4">
    <location>
        <begin position="54"/>
        <end position="202"/>
    </location>
</feature>
<feature type="region of interest" description="Disordered" evidence="2">
    <location>
        <begin position="242"/>
        <end position="322"/>
    </location>
</feature>
<dbReference type="SMART" id="SM00644">
    <property type="entry name" value="Ami_2"/>
    <property type="match status" value="1"/>
</dbReference>
<dbReference type="CDD" id="cd06583">
    <property type="entry name" value="PGRP"/>
    <property type="match status" value="1"/>
</dbReference>
<feature type="compositionally biased region" description="Low complexity" evidence="2">
    <location>
        <begin position="295"/>
        <end position="304"/>
    </location>
</feature>
<dbReference type="PANTHER" id="PTHR11022:SF41">
    <property type="entry name" value="PEPTIDOGLYCAN-RECOGNITION PROTEIN LC-RELATED"/>
    <property type="match status" value="1"/>
</dbReference>
<dbReference type="GO" id="GO:0008745">
    <property type="term" value="F:N-acetylmuramoyl-L-alanine amidase activity"/>
    <property type="evidence" value="ECO:0007669"/>
    <property type="project" value="InterPro"/>
</dbReference>
<evidence type="ECO:0000259" key="5">
    <source>
        <dbReference type="SMART" id="SM00701"/>
    </source>
</evidence>
<dbReference type="Pfam" id="PF01510">
    <property type="entry name" value="Amidase_2"/>
    <property type="match status" value="1"/>
</dbReference>
<name>A0A5M3XXS1_9ACTN</name>
<feature type="domain" description="Peptidoglycan recognition protein family" evidence="5">
    <location>
        <begin position="42"/>
        <end position="196"/>
    </location>
</feature>
<evidence type="ECO:0000256" key="1">
    <source>
        <dbReference type="ARBA" id="ARBA00007553"/>
    </source>
</evidence>
<proteinExistence type="inferred from homology"/>
<evidence type="ECO:0000256" key="2">
    <source>
        <dbReference type="SAM" id="MobiDB-lite"/>
    </source>
</evidence>
<dbReference type="AlphaFoldDB" id="A0A5M3XXS1"/>
<dbReference type="SUPFAM" id="SSF55846">
    <property type="entry name" value="N-acetylmuramoyl-L-alanine amidase-like"/>
    <property type="match status" value="1"/>
</dbReference>
<evidence type="ECO:0000256" key="3">
    <source>
        <dbReference type="SAM" id="SignalP"/>
    </source>
</evidence>
<gene>
    <name evidence="6" type="ORF">Aple_088540</name>
</gene>
<dbReference type="RefSeq" id="WP_155350697.1">
    <property type="nucleotide sequence ID" value="NZ_BLAF01000076.1"/>
</dbReference>
<accession>A0A5M3XXS1</accession>
<dbReference type="InterPro" id="IPR006311">
    <property type="entry name" value="TAT_signal"/>
</dbReference>
<dbReference type="PROSITE" id="PS51318">
    <property type="entry name" value="TAT"/>
    <property type="match status" value="1"/>
</dbReference>
<feature type="signal peptide" evidence="3">
    <location>
        <begin position="1"/>
        <end position="27"/>
    </location>
</feature>
<keyword evidence="3" id="KW-0732">Signal</keyword>
<evidence type="ECO:0008006" key="8">
    <source>
        <dbReference type="Google" id="ProtNLM"/>
    </source>
</evidence>
<keyword evidence="7" id="KW-1185">Reference proteome</keyword>
<feature type="compositionally biased region" description="Low complexity" evidence="2">
    <location>
        <begin position="311"/>
        <end position="322"/>
    </location>
</feature>
<evidence type="ECO:0000313" key="6">
    <source>
        <dbReference type="EMBL" id="GES25955.1"/>
    </source>
</evidence>
<feature type="chain" id="PRO_5038590807" description="N-acetylmuramoyl-L-alanine amidase" evidence="3">
    <location>
        <begin position="28"/>
        <end position="322"/>
    </location>
</feature>
<dbReference type="InterPro" id="IPR036505">
    <property type="entry name" value="Amidase/PGRP_sf"/>
</dbReference>